<dbReference type="Pfam" id="PF00903">
    <property type="entry name" value="Glyoxalase"/>
    <property type="match status" value="1"/>
</dbReference>
<evidence type="ECO:0000256" key="12">
    <source>
        <dbReference type="ARBA" id="ARBA00023004"/>
    </source>
</evidence>
<dbReference type="GO" id="GO:0018577">
    <property type="term" value="F:catechol 2,3-dioxygenase activity"/>
    <property type="evidence" value="ECO:0007669"/>
    <property type="project" value="UniProtKB-EC"/>
</dbReference>
<evidence type="ECO:0000256" key="6">
    <source>
        <dbReference type="ARBA" id="ARBA00022190"/>
    </source>
</evidence>
<gene>
    <name evidence="17" type="ORF">C8D90_11465</name>
</gene>
<keyword evidence="10 15" id="KW-0223">Dioxygenase</keyword>
<evidence type="ECO:0000256" key="3">
    <source>
        <dbReference type="ARBA" id="ARBA00008784"/>
    </source>
</evidence>
<feature type="domain" description="VOC" evidence="16">
    <location>
        <begin position="8"/>
        <end position="125"/>
    </location>
</feature>
<keyword evidence="8" id="KW-0677">Repeat</keyword>
<keyword evidence="7" id="KW-0479">Metal-binding</keyword>
<keyword evidence="9 15" id="KW-0058">Aromatic hydrocarbons catabolism</keyword>
<dbReference type="SUPFAM" id="SSF54593">
    <property type="entry name" value="Glyoxalase/Bleomycin resistance protein/Dihydroxybiphenyl dioxygenase"/>
    <property type="match status" value="1"/>
</dbReference>
<evidence type="ECO:0000256" key="4">
    <source>
        <dbReference type="ARBA" id="ARBA00011881"/>
    </source>
</evidence>
<evidence type="ECO:0000313" key="17">
    <source>
        <dbReference type="EMBL" id="RDK84146.1"/>
    </source>
</evidence>
<feature type="domain" description="VOC" evidence="16">
    <location>
        <begin position="153"/>
        <end position="273"/>
    </location>
</feature>
<dbReference type="InterPro" id="IPR029068">
    <property type="entry name" value="Glyas_Bleomycin-R_OHBP_Dase"/>
</dbReference>
<dbReference type="GO" id="GO:0008198">
    <property type="term" value="F:ferrous iron binding"/>
    <property type="evidence" value="ECO:0007669"/>
    <property type="project" value="InterPro"/>
</dbReference>
<evidence type="ECO:0000256" key="11">
    <source>
        <dbReference type="ARBA" id="ARBA00023002"/>
    </source>
</evidence>
<evidence type="ECO:0000256" key="2">
    <source>
        <dbReference type="ARBA" id="ARBA00001954"/>
    </source>
</evidence>
<dbReference type="EC" id="1.13.11.2" evidence="5"/>
<dbReference type="EMBL" id="QRAP01000014">
    <property type="protein sequence ID" value="RDK84146.1"/>
    <property type="molecule type" value="Genomic_DNA"/>
</dbReference>
<keyword evidence="11 15" id="KW-0560">Oxidoreductase</keyword>
<dbReference type="RefSeq" id="WP_115460336.1">
    <property type="nucleotide sequence ID" value="NZ_QRAP01000014.1"/>
</dbReference>
<dbReference type="NCBIfam" id="TIGR03211">
    <property type="entry name" value="catechol_2_3"/>
    <property type="match status" value="1"/>
</dbReference>
<dbReference type="Proteomes" id="UP000254848">
    <property type="component" value="Unassembled WGS sequence"/>
</dbReference>
<keyword evidence="18" id="KW-1185">Reference proteome</keyword>
<protein>
    <recommendedName>
        <fullName evidence="6">Metapyrocatechase</fullName>
        <ecNumber evidence="5">1.13.11.2</ecNumber>
    </recommendedName>
    <alternativeName>
        <fullName evidence="14">CatO2ase</fullName>
    </alternativeName>
    <alternativeName>
        <fullName evidence="13">Catechol 2,3-dioxygenase</fullName>
    </alternativeName>
</protein>
<dbReference type="CDD" id="cd07243">
    <property type="entry name" value="2_3_CTD_C"/>
    <property type="match status" value="1"/>
</dbReference>
<evidence type="ECO:0000256" key="14">
    <source>
        <dbReference type="ARBA" id="ARBA00031146"/>
    </source>
</evidence>
<dbReference type="PROSITE" id="PS51819">
    <property type="entry name" value="VOC"/>
    <property type="match status" value="2"/>
</dbReference>
<sequence>MPIKGVLRPGHVAIRVLDLEEAVKHYTSIVGLREVARDGRGRVFLKAWDEWEHHSVILREAGQAGIDYMGWRVTSPEVMKQLSLDIIESGLCSDCKWLPAGDDPGTGERFSFVIPTGHTMELYAEKEMIASEVGYLNPEPWPEHGVIGMSPTRFDHCLLYGDDIDGTTKLFTEVLGFDLSEKVVDKNDGSLAGAFFACANKAHDVAFIRYPEKGKLHHISFFLDSWNDVLRAADLISMNNVSLDIGPTRHGITRGTTIYFFDPSGNRNEVFCGGYIQYPDKPVIHWDLDELGKGIFYHTRQLNEAFLTVVT</sequence>
<evidence type="ECO:0000256" key="5">
    <source>
        <dbReference type="ARBA" id="ARBA00013117"/>
    </source>
</evidence>
<dbReference type="InterPro" id="IPR054560">
    <property type="entry name" value="XylE-like_N"/>
</dbReference>
<evidence type="ECO:0000256" key="8">
    <source>
        <dbReference type="ARBA" id="ARBA00022737"/>
    </source>
</evidence>
<dbReference type="OrthoDB" id="9804944at2"/>
<dbReference type="InterPro" id="IPR000486">
    <property type="entry name" value="Xdiol_ring_cleave_dOase_1/2"/>
</dbReference>
<comment type="similarity">
    <text evidence="3 15">Belongs to the extradiol ring-cleavage dioxygenase family.</text>
</comment>
<evidence type="ECO:0000256" key="13">
    <source>
        <dbReference type="ARBA" id="ARBA00030369"/>
    </source>
</evidence>
<comment type="caution">
    <text evidence="17">The sequence shown here is derived from an EMBL/GenBank/DDBJ whole genome shotgun (WGS) entry which is preliminary data.</text>
</comment>
<evidence type="ECO:0000256" key="1">
    <source>
        <dbReference type="ARBA" id="ARBA00000163"/>
    </source>
</evidence>
<keyword evidence="12 15" id="KW-0408">Iron</keyword>
<comment type="catalytic activity">
    <reaction evidence="1">
        <text>catechol + O2 = (2Z,4E)-2-hydroxy-6-oxohexa-2,4-dienoate + H(+)</text>
        <dbReference type="Rhea" id="RHEA:17337"/>
        <dbReference type="ChEBI" id="CHEBI:15378"/>
        <dbReference type="ChEBI" id="CHEBI:15379"/>
        <dbReference type="ChEBI" id="CHEBI:18135"/>
        <dbReference type="ChEBI" id="CHEBI:71198"/>
        <dbReference type="EC" id="1.13.11.2"/>
    </reaction>
</comment>
<comment type="subunit">
    <text evidence="4">Homotetramer.</text>
</comment>
<dbReference type="AlphaFoldDB" id="A0A370Q707"/>
<evidence type="ECO:0000256" key="10">
    <source>
        <dbReference type="ARBA" id="ARBA00022964"/>
    </source>
</evidence>
<evidence type="ECO:0000259" key="16">
    <source>
        <dbReference type="PROSITE" id="PS51819"/>
    </source>
</evidence>
<evidence type="ECO:0000256" key="9">
    <source>
        <dbReference type="ARBA" id="ARBA00022797"/>
    </source>
</evidence>
<dbReference type="InterPro" id="IPR004360">
    <property type="entry name" value="Glyas_Fos-R_dOase_dom"/>
</dbReference>
<evidence type="ECO:0000313" key="18">
    <source>
        <dbReference type="Proteomes" id="UP000254848"/>
    </source>
</evidence>
<reference evidence="17 18" key="1">
    <citation type="submission" date="2018-07" db="EMBL/GenBank/DDBJ databases">
        <title>Genomic Encyclopedia of Type Strains, Phase IV (KMG-IV): sequencing the most valuable type-strain genomes for metagenomic binning, comparative biology and taxonomic classification.</title>
        <authorList>
            <person name="Goeker M."/>
        </authorList>
    </citation>
    <scope>NUCLEOTIDE SEQUENCE [LARGE SCALE GENOMIC DNA]</scope>
    <source>
        <strain evidence="17 18">DSM 103736</strain>
    </source>
</reference>
<comment type="cofactor">
    <cofactor evidence="2 15">
        <name>Fe(2+)</name>
        <dbReference type="ChEBI" id="CHEBI:29033"/>
    </cofactor>
</comment>
<dbReference type="PROSITE" id="PS00082">
    <property type="entry name" value="EXTRADIOL_DIOXYGENAS"/>
    <property type="match status" value="1"/>
</dbReference>
<dbReference type="InterPro" id="IPR017624">
    <property type="entry name" value="Catechol_2-3_dOase"/>
</dbReference>
<dbReference type="Pfam" id="PF22247">
    <property type="entry name" value="Diox-like_N"/>
    <property type="match status" value="1"/>
</dbReference>
<evidence type="ECO:0000256" key="15">
    <source>
        <dbReference type="RuleBase" id="RU000683"/>
    </source>
</evidence>
<organism evidence="17 18">
    <name type="scientific">Enterobacillus tribolii</name>
    <dbReference type="NCBI Taxonomy" id="1487935"/>
    <lineage>
        <taxon>Bacteria</taxon>
        <taxon>Pseudomonadati</taxon>
        <taxon>Pseudomonadota</taxon>
        <taxon>Gammaproteobacteria</taxon>
        <taxon>Enterobacterales</taxon>
        <taxon>Hafniaceae</taxon>
        <taxon>Enterobacillus</taxon>
    </lineage>
</organism>
<name>A0A370Q707_9GAMM</name>
<proteinExistence type="inferred from homology"/>
<accession>A0A370Q707</accession>
<dbReference type="Gene3D" id="3.10.180.10">
    <property type="entry name" value="2,3-Dihydroxybiphenyl 1,2-Dioxygenase, domain 1"/>
    <property type="match status" value="2"/>
</dbReference>
<evidence type="ECO:0000256" key="7">
    <source>
        <dbReference type="ARBA" id="ARBA00022723"/>
    </source>
</evidence>
<dbReference type="InterPro" id="IPR037523">
    <property type="entry name" value="VOC_core"/>
</dbReference>